<dbReference type="InterPro" id="IPR010920">
    <property type="entry name" value="LSM_dom_sf"/>
</dbReference>
<dbReference type="InterPro" id="IPR017132">
    <property type="entry name" value="Lsm7"/>
</dbReference>
<feature type="compositionally biased region" description="Basic and acidic residues" evidence="9">
    <location>
        <begin position="9"/>
        <end position="24"/>
    </location>
</feature>
<evidence type="ECO:0000256" key="9">
    <source>
        <dbReference type="SAM" id="MobiDB-lite"/>
    </source>
</evidence>
<feature type="region of interest" description="Disordered" evidence="9">
    <location>
        <begin position="1"/>
        <end position="50"/>
    </location>
</feature>
<feature type="domain" description="Sm" evidence="10">
    <location>
        <begin position="49"/>
        <end position="131"/>
    </location>
</feature>
<comment type="similarity">
    <text evidence="2">Belongs to the snRNP Sm proteins family.</text>
</comment>
<evidence type="ECO:0000313" key="11">
    <source>
        <dbReference type="EMBL" id="KAK7203686.1"/>
    </source>
</evidence>
<name>A0ABR1F1I4_9ASCO</name>
<evidence type="ECO:0000256" key="1">
    <source>
        <dbReference type="ARBA" id="ARBA00004123"/>
    </source>
</evidence>
<evidence type="ECO:0000256" key="6">
    <source>
        <dbReference type="ARBA" id="ARBA00023187"/>
    </source>
</evidence>
<evidence type="ECO:0000259" key="10">
    <source>
        <dbReference type="PROSITE" id="PS52002"/>
    </source>
</evidence>
<protein>
    <recommendedName>
        <fullName evidence="10">Sm domain-containing protein</fullName>
    </recommendedName>
</protein>
<feature type="compositionally biased region" description="Gly residues" evidence="9">
    <location>
        <begin position="25"/>
        <end position="34"/>
    </location>
</feature>
<keyword evidence="8" id="KW-0687">Ribonucleoprotein</keyword>
<comment type="caution">
    <text evidence="11">The sequence shown here is derived from an EMBL/GenBank/DDBJ whole genome shotgun (WGS) entry which is preliminary data.</text>
</comment>
<evidence type="ECO:0000256" key="8">
    <source>
        <dbReference type="ARBA" id="ARBA00023274"/>
    </source>
</evidence>
<evidence type="ECO:0000256" key="7">
    <source>
        <dbReference type="ARBA" id="ARBA00023242"/>
    </source>
</evidence>
<dbReference type="Gene3D" id="2.30.30.100">
    <property type="match status" value="1"/>
</dbReference>
<dbReference type="InterPro" id="IPR047575">
    <property type="entry name" value="Sm"/>
</dbReference>
<evidence type="ECO:0000256" key="3">
    <source>
        <dbReference type="ARBA" id="ARBA00022664"/>
    </source>
</evidence>
<keyword evidence="12" id="KW-1185">Reference proteome</keyword>
<dbReference type="InterPro" id="IPR001163">
    <property type="entry name" value="Sm_dom_euk/arc"/>
</dbReference>
<keyword evidence="5" id="KW-0694">RNA-binding</keyword>
<evidence type="ECO:0000256" key="4">
    <source>
        <dbReference type="ARBA" id="ARBA00022728"/>
    </source>
</evidence>
<dbReference type="PROSITE" id="PS52002">
    <property type="entry name" value="SM"/>
    <property type="match status" value="1"/>
</dbReference>
<dbReference type="GeneID" id="90038904"/>
<gene>
    <name evidence="11" type="ORF">BZA70DRAFT_283177</name>
</gene>
<dbReference type="SMART" id="SM00651">
    <property type="entry name" value="Sm"/>
    <property type="match status" value="1"/>
</dbReference>
<dbReference type="InterPro" id="IPR044641">
    <property type="entry name" value="Lsm7/SmG-like"/>
</dbReference>
<dbReference type="RefSeq" id="XP_064766719.1">
    <property type="nucleotide sequence ID" value="XM_064913392.1"/>
</dbReference>
<proteinExistence type="inferred from homology"/>
<keyword evidence="3" id="KW-0507">mRNA processing</keyword>
<dbReference type="Pfam" id="PF01423">
    <property type="entry name" value="LSM"/>
    <property type="match status" value="1"/>
</dbReference>
<keyword evidence="6" id="KW-0508">mRNA splicing</keyword>
<evidence type="ECO:0000313" key="12">
    <source>
        <dbReference type="Proteomes" id="UP001498771"/>
    </source>
</evidence>
<dbReference type="Proteomes" id="UP001498771">
    <property type="component" value="Unassembled WGS sequence"/>
</dbReference>
<evidence type="ECO:0000256" key="5">
    <source>
        <dbReference type="ARBA" id="ARBA00022884"/>
    </source>
</evidence>
<keyword evidence="4" id="KW-0747">Spliceosome</keyword>
<sequence length="146" mass="16488">MSLTFQSQDRQERPEQQQQHRQERGAGGNRGGSYRGRHQHQQHDRPKKEAILDLARYQDREIRVKFSGGREVTGILKGYDQLMNLVLDDVVEHLRGDVGEDGNAPEDQTRPLGLVVVRGPLLLLISPVDGSEEIANPFIAQEEEAI</sequence>
<dbReference type="SUPFAM" id="SSF50182">
    <property type="entry name" value="Sm-like ribonucleoproteins"/>
    <property type="match status" value="1"/>
</dbReference>
<reference evidence="11 12" key="1">
    <citation type="submission" date="2024-03" db="EMBL/GenBank/DDBJ databases">
        <title>Genome-scale model development and genomic sequencing of the oleaginous clade Lipomyces.</title>
        <authorList>
            <consortium name="Lawrence Berkeley National Laboratory"/>
            <person name="Czajka J.J."/>
            <person name="Han Y."/>
            <person name="Kim J."/>
            <person name="Mondo S.J."/>
            <person name="Hofstad B.A."/>
            <person name="Robles A."/>
            <person name="Haridas S."/>
            <person name="Riley R."/>
            <person name="LaButti K."/>
            <person name="Pangilinan J."/>
            <person name="Andreopoulos W."/>
            <person name="Lipzen A."/>
            <person name="Yan J."/>
            <person name="Wang M."/>
            <person name="Ng V."/>
            <person name="Grigoriev I.V."/>
            <person name="Spatafora J.W."/>
            <person name="Magnuson J.K."/>
            <person name="Baker S.E."/>
            <person name="Pomraning K.R."/>
        </authorList>
    </citation>
    <scope>NUCLEOTIDE SEQUENCE [LARGE SCALE GENOMIC DNA]</scope>
    <source>
        <strain evidence="11 12">Phaff 52-87</strain>
    </source>
</reference>
<dbReference type="CDD" id="cd01729">
    <property type="entry name" value="LSm7"/>
    <property type="match status" value="1"/>
</dbReference>
<dbReference type="EMBL" id="JBBJBU010000011">
    <property type="protein sequence ID" value="KAK7203686.1"/>
    <property type="molecule type" value="Genomic_DNA"/>
</dbReference>
<accession>A0ABR1F1I4</accession>
<dbReference type="PANTHER" id="PTHR10553">
    <property type="entry name" value="SMALL NUCLEAR RIBONUCLEOPROTEIN"/>
    <property type="match status" value="1"/>
</dbReference>
<comment type="subcellular location">
    <subcellularLocation>
        <location evidence="1">Nucleus</location>
    </subcellularLocation>
</comment>
<feature type="compositionally biased region" description="Basic and acidic residues" evidence="9">
    <location>
        <begin position="41"/>
        <end position="50"/>
    </location>
</feature>
<dbReference type="PANTHER" id="PTHR10553:SF5">
    <property type="entry name" value="U6 SNRNA-ASSOCIATED SM-LIKE PROTEIN LSM7"/>
    <property type="match status" value="1"/>
</dbReference>
<organism evidence="11 12">
    <name type="scientific">Myxozyma melibiosi</name>
    <dbReference type="NCBI Taxonomy" id="54550"/>
    <lineage>
        <taxon>Eukaryota</taxon>
        <taxon>Fungi</taxon>
        <taxon>Dikarya</taxon>
        <taxon>Ascomycota</taxon>
        <taxon>Saccharomycotina</taxon>
        <taxon>Lipomycetes</taxon>
        <taxon>Lipomycetales</taxon>
        <taxon>Lipomycetaceae</taxon>
        <taxon>Myxozyma</taxon>
    </lineage>
</organism>
<keyword evidence="7" id="KW-0539">Nucleus</keyword>
<evidence type="ECO:0000256" key="2">
    <source>
        <dbReference type="ARBA" id="ARBA00006850"/>
    </source>
</evidence>